<evidence type="ECO:0000256" key="1">
    <source>
        <dbReference type="ARBA" id="ARBA00022679"/>
    </source>
</evidence>
<dbReference type="GO" id="GO:0016740">
    <property type="term" value="F:transferase activity"/>
    <property type="evidence" value="ECO:0007669"/>
    <property type="project" value="UniProtKB-KW"/>
</dbReference>
<comment type="caution">
    <text evidence="3">The sequence shown here is derived from an EMBL/GenBank/DDBJ whole genome shotgun (WGS) entry which is preliminary data.</text>
</comment>
<sequence>MSVQRQVNFGTVAALAKGVMLFKPRSTSVGRLIRVKGKLYLRNKGSLVVGRNVSFRTLHTPSSIDVGRHAELTIGDNCFFNYGLDIGCAKSIMIGSNTIIGPMVNIMDSNWHPVDMDSGNESRAVVIEENVWIGRGVLVLPGVRIGRNSVIAAGSIVNKDIPDNVLAAGVPAKVIRQLRVEDTWIRRDH</sequence>
<dbReference type="OrthoDB" id="9812571at2"/>
<dbReference type="Pfam" id="PF00132">
    <property type="entry name" value="Hexapep"/>
    <property type="match status" value="1"/>
</dbReference>
<evidence type="ECO:0000256" key="2">
    <source>
        <dbReference type="ARBA" id="ARBA00022737"/>
    </source>
</evidence>
<reference evidence="3 4" key="1">
    <citation type="submission" date="2018-06" db="EMBL/GenBank/DDBJ databases">
        <title>Paenibacillus imtechensis sp. nov.</title>
        <authorList>
            <person name="Pinnaka A.K."/>
            <person name="Singh H."/>
            <person name="Kaur M."/>
        </authorList>
    </citation>
    <scope>NUCLEOTIDE SEQUENCE [LARGE SCALE GENOMIC DNA]</scope>
    <source>
        <strain evidence="3 4">SMB1</strain>
    </source>
</reference>
<gene>
    <name evidence="3" type="ORF">DNH61_00245</name>
</gene>
<dbReference type="Proteomes" id="UP000249522">
    <property type="component" value="Unassembled WGS sequence"/>
</dbReference>
<dbReference type="Gene3D" id="2.160.10.10">
    <property type="entry name" value="Hexapeptide repeat proteins"/>
    <property type="match status" value="1"/>
</dbReference>
<name>A0A2W1LRY2_9BACL</name>
<proteinExistence type="predicted"/>
<keyword evidence="4" id="KW-1185">Reference proteome</keyword>
<dbReference type="SUPFAM" id="SSF51161">
    <property type="entry name" value="Trimeric LpxA-like enzymes"/>
    <property type="match status" value="1"/>
</dbReference>
<dbReference type="InterPro" id="IPR011004">
    <property type="entry name" value="Trimer_LpxA-like_sf"/>
</dbReference>
<accession>A0A2W1LRY2</accession>
<dbReference type="InterPro" id="IPR018357">
    <property type="entry name" value="Hexapep_transf_CS"/>
</dbReference>
<evidence type="ECO:0000313" key="4">
    <source>
        <dbReference type="Proteomes" id="UP000249522"/>
    </source>
</evidence>
<dbReference type="AlphaFoldDB" id="A0A2W1LRY2"/>
<keyword evidence="1 3" id="KW-0808">Transferase</keyword>
<dbReference type="EMBL" id="QKRB01000006">
    <property type="protein sequence ID" value="PZD97732.1"/>
    <property type="molecule type" value="Genomic_DNA"/>
</dbReference>
<organism evidence="3 4">
    <name type="scientific">Paenibacillus sambharensis</name>
    <dbReference type="NCBI Taxonomy" id="1803190"/>
    <lineage>
        <taxon>Bacteria</taxon>
        <taxon>Bacillati</taxon>
        <taxon>Bacillota</taxon>
        <taxon>Bacilli</taxon>
        <taxon>Bacillales</taxon>
        <taxon>Paenibacillaceae</taxon>
        <taxon>Paenibacillus</taxon>
    </lineage>
</organism>
<dbReference type="RefSeq" id="WP_111144695.1">
    <property type="nucleotide sequence ID" value="NZ_QKRB01000006.1"/>
</dbReference>
<keyword evidence="2" id="KW-0677">Repeat</keyword>
<protein>
    <submittedName>
        <fullName evidence="3">Acetyltransferase</fullName>
    </submittedName>
</protein>
<dbReference type="PROSITE" id="PS00101">
    <property type="entry name" value="HEXAPEP_TRANSFERASES"/>
    <property type="match status" value="1"/>
</dbReference>
<dbReference type="InterPro" id="IPR051159">
    <property type="entry name" value="Hexapeptide_acetyltransf"/>
</dbReference>
<dbReference type="InterPro" id="IPR001451">
    <property type="entry name" value="Hexapep"/>
</dbReference>
<dbReference type="PANTHER" id="PTHR23416">
    <property type="entry name" value="SIALIC ACID SYNTHASE-RELATED"/>
    <property type="match status" value="1"/>
</dbReference>
<evidence type="ECO:0000313" key="3">
    <source>
        <dbReference type="EMBL" id="PZD97732.1"/>
    </source>
</evidence>